<name>A0AA40CDC6_9PEZI</name>
<dbReference type="Proteomes" id="UP001175000">
    <property type="component" value="Unassembled WGS sequence"/>
</dbReference>
<evidence type="ECO:0000313" key="2">
    <source>
        <dbReference type="Proteomes" id="UP001175000"/>
    </source>
</evidence>
<reference evidence="1" key="1">
    <citation type="submission" date="2023-06" db="EMBL/GenBank/DDBJ databases">
        <title>Genome-scale phylogeny and comparative genomics of the fungal order Sordariales.</title>
        <authorList>
            <consortium name="Lawrence Berkeley National Laboratory"/>
            <person name="Hensen N."/>
            <person name="Bonometti L."/>
            <person name="Westerberg I."/>
            <person name="Brannstrom I.O."/>
            <person name="Guillou S."/>
            <person name="Cros-Aarteil S."/>
            <person name="Calhoun S."/>
            <person name="Haridas S."/>
            <person name="Kuo A."/>
            <person name="Mondo S."/>
            <person name="Pangilinan J."/>
            <person name="Riley R."/>
            <person name="Labutti K."/>
            <person name="Andreopoulos B."/>
            <person name="Lipzen A."/>
            <person name="Chen C."/>
            <person name="Yanf M."/>
            <person name="Daum C."/>
            <person name="Ng V."/>
            <person name="Clum A."/>
            <person name="Steindorff A."/>
            <person name="Ohm R."/>
            <person name="Martin F."/>
            <person name="Silar P."/>
            <person name="Natvig D."/>
            <person name="Lalanne C."/>
            <person name="Gautier V."/>
            <person name="Ament-Velasquez S.L."/>
            <person name="Kruys A."/>
            <person name="Hutchinson M.I."/>
            <person name="Powell A.J."/>
            <person name="Barry K."/>
            <person name="Miller A.N."/>
            <person name="Grigoriev I.V."/>
            <person name="Debuchy R."/>
            <person name="Gladieux P."/>
            <person name="Thoren M.H."/>
            <person name="Johannesson H."/>
        </authorList>
    </citation>
    <scope>NUCLEOTIDE SEQUENCE</scope>
    <source>
        <strain evidence="1">CBS 606.72</strain>
    </source>
</reference>
<organism evidence="1 2">
    <name type="scientific">Immersiella caudata</name>
    <dbReference type="NCBI Taxonomy" id="314043"/>
    <lineage>
        <taxon>Eukaryota</taxon>
        <taxon>Fungi</taxon>
        <taxon>Dikarya</taxon>
        <taxon>Ascomycota</taxon>
        <taxon>Pezizomycotina</taxon>
        <taxon>Sordariomycetes</taxon>
        <taxon>Sordariomycetidae</taxon>
        <taxon>Sordariales</taxon>
        <taxon>Lasiosphaeriaceae</taxon>
        <taxon>Immersiella</taxon>
    </lineage>
</organism>
<proteinExistence type="predicted"/>
<accession>A0AA40CDC6</accession>
<sequence>MAVVVIEVGRAAAGKFERGCGVEADRVACKMRFRRGGGAGRKVDGAAVRGVKGSCREGVQGGNGFAGGHKVLLEFGGRLAGGYAVGHHRRRGETDRTSHAWAREVGIQIMGVAQVFVANGRERNN</sequence>
<gene>
    <name evidence="1" type="ORF">B0T14DRAFT_506330</name>
</gene>
<protein>
    <submittedName>
        <fullName evidence="1">Uncharacterized protein</fullName>
    </submittedName>
</protein>
<keyword evidence="2" id="KW-1185">Reference proteome</keyword>
<dbReference type="EMBL" id="JAULSU010000001">
    <property type="protein sequence ID" value="KAK0633289.1"/>
    <property type="molecule type" value="Genomic_DNA"/>
</dbReference>
<comment type="caution">
    <text evidence="1">The sequence shown here is derived from an EMBL/GenBank/DDBJ whole genome shotgun (WGS) entry which is preliminary data.</text>
</comment>
<dbReference type="AlphaFoldDB" id="A0AA40CDC6"/>
<evidence type="ECO:0000313" key="1">
    <source>
        <dbReference type="EMBL" id="KAK0633289.1"/>
    </source>
</evidence>